<keyword evidence="13" id="KW-1185">Reference proteome</keyword>
<feature type="transmembrane region" description="Helical" evidence="9">
    <location>
        <begin position="76"/>
        <end position="95"/>
    </location>
</feature>
<evidence type="ECO:0000313" key="13">
    <source>
        <dbReference type="Proteomes" id="UP000242317"/>
    </source>
</evidence>
<dbReference type="GO" id="GO:0005886">
    <property type="term" value="C:plasma membrane"/>
    <property type="evidence" value="ECO:0007669"/>
    <property type="project" value="UniProtKB-SubCell"/>
</dbReference>
<comment type="pathway">
    <text evidence="9">Protein modification; lipoprotein biosynthesis (signal peptide cleavage).</text>
</comment>
<evidence type="ECO:0000256" key="5">
    <source>
        <dbReference type="ARBA" id="ARBA00022750"/>
    </source>
</evidence>
<accession>A0A1G6PBE7</accession>
<evidence type="ECO:0000256" key="1">
    <source>
        <dbReference type="ARBA" id="ARBA00006139"/>
    </source>
</evidence>
<dbReference type="GO" id="GO:0004190">
    <property type="term" value="F:aspartic-type endopeptidase activity"/>
    <property type="evidence" value="ECO:0007669"/>
    <property type="project" value="UniProtKB-UniRule"/>
</dbReference>
<dbReference type="PRINTS" id="PR00781">
    <property type="entry name" value="LIPOSIGPTASE"/>
</dbReference>
<dbReference type="UniPathway" id="UPA00665"/>
<evidence type="ECO:0000256" key="8">
    <source>
        <dbReference type="ARBA" id="ARBA00023136"/>
    </source>
</evidence>
<evidence type="ECO:0000256" key="6">
    <source>
        <dbReference type="ARBA" id="ARBA00022801"/>
    </source>
</evidence>
<evidence type="ECO:0000313" key="12">
    <source>
        <dbReference type="EMBL" id="SDC77552.1"/>
    </source>
</evidence>
<dbReference type="PROSITE" id="PS00855">
    <property type="entry name" value="SPASE_II"/>
    <property type="match status" value="1"/>
</dbReference>
<dbReference type="Proteomes" id="UP000242317">
    <property type="component" value="Unassembled WGS sequence"/>
</dbReference>
<dbReference type="AlphaFoldDB" id="A0A1G6PBE7"/>
<feature type="transmembrane region" description="Helical" evidence="9">
    <location>
        <begin position="6"/>
        <end position="27"/>
    </location>
</feature>
<dbReference type="Pfam" id="PF01252">
    <property type="entry name" value="Peptidase_A8"/>
    <property type="match status" value="1"/>
</dbReference>
<sequence length="185" mass="20940">MPKQADWLRFNAVNFWWLGLSILTIILDQITKQIALDKLVFEGNSVNVLPVFSWTLAYNPGAAFSFLSDAGGWQRYFFTGLASVVSVFFVVWLLRMPKTLKVLPASIALILGGAVGNLIDRLTTQLVNYRGEQVHGVVIDFLHVHYQTWNFPVFNLADCAITLGTILLLIDTFFLEKKRHQTHNV</sequence>
<evidence type="ECO:0000256" key="10">
    <source>
        <dbReference type="RuleBase" id="RU000594"/>
    </source>
</evidence>
<protein>
    <recommendedName>
        <fullName evidence="9">Lipoprotein signal peptidase</fullName>
        <ecNumber evidence="9">3.4.23.36</ecNumber>
    </recommendedName>
    <alternativeName>
        <fullName evidence="9">Prolipoprotein signal peptidase</fullName>
    </alternativeName>
    <alternativeName>
        <fullName evidence="9">Signal peptidase II</fullName>
        <shortName evidence="9">SPase II</shortName>
    </alternativeName>
</protein>
<evidence type="ECO:0000256" key="11">
    <source>
        <dbReference type="RuleBase" id="RU004181"/>
    </source>
</evidence>
<proteinExistence type="inferred from homology"/>
<dbReference type="HAMAP" id="MF_00161">
    <property type="entry name" value="LspA"/>
    <property type="match status" value="1"/>
</dbReference>
<keyword evidence="6 9" id="KW-0378">Hydrolase</keyword>
<dbReference type="EMBL" id="FMYK01000014">
    <property type="protein sequence ID" value="SDC77552.1"/>
    <property type="molecule type" value="Genomic_DNA"/>
</dbReference>
<gene>
    <name evidence="9" type="primary">lspA</name>
    <name evidence="12" type="ORF">SAMN05421749_11414</name>
</gene>
<dbReference type="OrthoDB" id="9810259at2"/>
<reference evidence="13" key="1">
    <citation type="submission" date="2016-09" db="EMBL/GenBank/DDBJ databases">
        <authorList>
            <person name="Varghese N."/>
            <person name="Submissions S."/>
        </authorList>
    </citation>
    <scope>NUCLEOTIDE SEQUENCE [LARGE SCALE GENOMIC DNA]</scope>
    <source>
        <strain evidence="13">ANC 3699</strain>
    </source>
</reference>
<comment type="function">
    <text evidence="9 10">This protein specifically catalyzes the removal of signal peptides from prolipoproteins.</text>
</comment>
<evidence type="ECO:0000256" key="2">
    <source>
        <dbReference type="ARBA" id="ARBA00022475"/>
    </source>
</evidence>
<keyword evidence="2 9" id="KW-1003">Cell membrane</keyword>
<keyword evidence="8 9" id="KW-0472">Membrane</keyword>
<dbReference type="EC" id="3.4.23.36" evidence="9"/>
<evidence type="ECO:0000256" key="9">
    <source>
        <dbReference type="HAMAP-Rule" id="MF_00161"/>
    </source>
</evidence>
<keyword evidence="4 9" id="KW-0812">Transmembrane</keyword>
<comment type="catalytic activity">
    <reaction evidence="9 10">
        <text>Release of signal peptides from bacterial membrane prolipoproteins. Hydrolyzes -Xaa-Yaa-Zaa-|-(S,diacylglyceryl)Cys-, in which Xaa is hydrophobic (preferably Leu), and Yaa (Ala or Ser) and Zaa (Gly or Ala) have small, neutral side chains.</text>
        <dbReference type="EC" id="3.4.23.36"/>
    </reaction>
</comment>
<evidence type="ECO:0000256" key="7">
    <source>
        <dbReference type="ARBA" id="ARBA00022989"/>
    </source>
</evidence>
<keyword evidence="5 9" id="KW-0064">Aspartyl protease</keyword>
<dbReference type="NCBIfam" id="TIGR00077">
    <property type="entry name" value="lspA"/>
    <property type="match status" value="1"/>
</dbReference>
<feature type="active site" evidence="9">
    <location>
        <position position="158"/>
    </location>
</feature>
<keyword evidence="7 9" id="KW-1133">Transmembrane helix</keyword>
<evidence type="ECO:0000256" key="3">
    <source>
        <dbReference type="ARBA" id="ARBA00022670"/>
    </source>
</evidence>
<feature type="active site" evidence="9">
    <location>
        <position position="140"/>
    </location>
</feature>
<feature type="transmembrane region" description="Helical" evidence="9">
    <location>
        <begin position="102"/>
        <end position="119"/>
    </location>
</feature>
<name>A0A1G6PBE7_9GAMM</name>
<dbReference type="InterPro" id="IPR001872">
    <property type="entry name" value="Peptidase_A8"/>
</dbReference>
<organism evidence="12 13">
    <name type="scientific">Acinetobacter marinus</name>
    <dbReference type="NCBI Taxonomy" id="281375"/>
    <lineage>
        <taxon>Bacteria</taxon>
        <taxon>Pseudomonadati</taxon>
        <taxon>Pseudomonadota</taxon>
        <taxon>Gammaproteobacteria</taxon>
        <taxon>Moraxellales</taxon>
        <taxon>Moraxellaceae</taxon>
        <taxon>Acinetobacter</taxon>
    </lineage>
</organism>
<keyword evidence="3 9" id="KW-0645">Protease</keyword>
<evidence type="ECO:0000256" key="4">
    <source>
        <dbReference type="ARBA" id="ARBA00022692"/>
    </source>
</evidence>
<comment type="similarity">
    <text evidence="1 9 11">Belongs to the peptidase A8 family.</text>
</comment>
<dbReference type="GO" id="GO:0006508">
    <property type="term" value="P:proteolysis"/>
    <property type="evidence" value="ECO:0007669"/>
    <property type="project" value="UniProtKB-KW"/>
</dbReference>
<feature type="transmembrane region" description="Helical" evidence="9">
    <location>
        <begin position="153"/>
        <end position="175"/>
    </location>
</feature>
<dbReference type="PANTHER" id="PTHR33695">
    <property type="entry name" value="LIPOPROTEIN SIGNAL PEPTIDASE"/>
    <property type="match status" value="1"/>
</dbReference>
<comment type="subcellular location">
    <subcellularLocation>
        <location evidence="9">Cell membrane</location>
        <topology evidence="9">Multi-pass membrane protein</topology>
    </subcellularLocation>
</comment>
<dbReference type="PANTHER" id="PTHR33695:SF1">
    <property type="entry name" value="LIPOPROTEIN SIGNAL PEPTIDASE"/>
    <property type="match status" value="1"/>
</dbReference>
<dbReference type="RefSeq" id="WP_092621742.1">
    <property type="nucleotide sequence ID" value="NZ_FMYK01000014.1"/>
</dbReference>